<dbReference type="FunFam" id="3.40.50.10490:FF:000026">
    <property type="entry name" value="28S ribosomal protein S2, mitochondrial"/>
    <property type="match status" value="1"/>
</dbReference>
<evidence type="ECO:0000256" key="4">
    <source>
        <dbReference type="ARBA" id="ARBA00023128"/>
    </source>
</evidence>
<dbReference type="InterPro" id="IPR018130">
    <property type="entry name" value="Ribosomal_uS2_CS"/>
</dbReference>
<dbReference type="AlphaFoldDB" id="B3RNK5"/>
<dbReference type="FunCoup" id="B3RNK5">
    <property type="interactions" value="555"/>
</dbReference>
<dbReference type="Pfam" id="PF00318">
    <property type="entry name" value="Ribosomal_S2"/>
    <property type="match status" value="2"/>
</dbReference>
<dbReference type="Proteomes" id="UP000009022">
    <property type="component" value="Unassembled WGS sequence"/>
</dbReference>
<dbReference type="GeneID" id="6750520"/>
<evidence type="ECO:0000256" key="2">
    <source>
        <dbReference type="ARBA" id="ARBA00006242"/>
    </source>
</evidence>
<dbReference type="HAMAP" id="MF_00291_B">
    <property type="entry name" value="Ribosomal_uS2_B"/>
    <property type="match status" value="1"/>
</dbReference>
<evidence type="ECO:0000256" key="10">
    <source>
        <dbReference type="SAM" id="Phobius"/>
    </source>
</evidence>
<feature type="compositionally biased region" description="Basic and acidic residues" evidence="9">
    <location>
        <begin position="225"/>
        <end position="242"/>
    </location>
</feature>
<gene>
    <name evidence="11" type="ORF">TRIADDRAFT_21033</name>
</gene>
<protein>
    <recommendedName>
        <fullName evidence="7">Small ribosomal subunit protein uS2m</fullName>
    </recommendedName>
    <alternativeName>
        <fullName evidence="8">28S ribosomal protein S2, mitochondrial</fullName>
    </alternativeName>
</protein>
<comment type="similarity">
    <text evidence="2">Belongs to the universal ribosomal protein uS2 family.</text>
</comment>
<dbReference type="SUPFAM" id="SSF52313">
    <property type="entry name" value="Ribosomal protein S2"/>
    <property type="match status" value="1"/>
</dbReference>
<dbReference type="PRINTS" id="PR00395">
    <property type="entry name" value="RIBOSOMALS2"/>
</dbReference>
<keyword evidence="10" id="KW-1133">Transmembrane helix</keyword>
<reference evidence="11 12" key="1">
    <citation type="journal article" date="2008" name="Nature">
        <title>The Trichoplax genome and the nature of placozoans.</title>
        <authorList>
            <person name="Srivastava M."/>
            <person name="Begovic E."/>
            <person name="Chapman J."/>
            <person name="Putnam N.H."/>
            <person name="Hellsten U."/>
            <person name="Kawashima T."/>
            <person name="Kuo A."/>
            <person name="Mitros T."/>
            <person name="Salamov A."/>
            <person name="Carpenter M.L."/>
            <person name="Signorovitch A.Y."/>
            <person name="Moreno M.A."/>
            <person name="Kamm K."/>
            <person name="Grimwood J."/>
            <person name="Schmutz J."/>
            <person name="Shapiro H."/>
            <person name="Grigoriev I.V."/>
            <person name="Buss L.W."/>
            <person name="Schierwater B."/>
            <person name="Dellaporta S.L."/>
            <person name="Rokhsar D.S."/>
        </authorList>
    </citation>
    <scope>NUCLEOTIDE SEQUENCE [LARGE SCALE GENOMIC DNA]</scope>
    <source>
        <strain evidence="11 12">Grell-BS-1999</strain>
    </source>
</reference>
<dbReference type="GO" id="GO:0003735">
    <property type="term" value="F:structural constituent of ribosome"/>
    <property type="evidence" value="ECO:0000318"/>
    <property type="project" value="GO_Central"/>
</dbReference>
<dbReference type="STRING" id="10228.B3RNK5"/>
<dbReference type="PANTHER" id="PTHR12534">
    <property type="entry name" value="30S RIBOSOMAL PROTEIN S2 PROKARYOTIC AND ORGANELLAR"/>
    <property type="match status" value="1"/>
</dbReference>
<dbReference type="OMA" id="PYIFMEK"/>
<evidence type="ECO:0000256" key="5">
    <source>
        <dbReference type="ARBA" id="ARBA00023274"/>
    </source>
</evidence>
<dbReference type="HOGENOM" id="CLU_040318_3_1_1"/>
<dbReference type="InterPro" id="IPR001865">
    <property type="entry name" value="Ribosomal_uS2"/>
</dbReference>
<organism evidence="11 12">
    <name type="scientific">Trichoplax adhaerens</name>
    <name type="common">Trichoplax reptans</name>
    <dbReference type="NCBI Taxonomy" id="10228"/>
    <lineage>
        <taxon>Eukaryota</taxon>
        <taxon>Metazoa</taxon>
        <taxon>Placozoa</taxon>
        <taxon>Uniplacotomia</taxon>
        <taxon>Trichoplacea</taxon>
        <taxon>Trichoplacidae</taxon>
        <taxon>Trichoplax</taxon>
    </lineage>
</organism>
<dbReference type="Gene3D" id="3.40.50.10490">
    <property type="entry name" value="Glucose-6-phosphate isomerase like protein, domain 1"/>
    <property type="match status" value="1"/>
</dbReference>
<evidence type="ECO:0000256" key="8">
    <source>
        <dbReference type="ARBA" id="ARBA00083109"/>
    </source>
</evidence>
<keyword evidence="10" id="KW-0472">Membrane</keyword>
<proteinExistence type="inferred from homology"/>
<sequence>MISVHILIYFFSSISIVIGINPLAHKDFFDVRQLYSIKSLFDAGVHLGHKTGVWNPLMKQYIYGDRHGNHIIDLNETDRHLFLALNVTSHIAYRKGVILFVCCRPQFQHLVQKTARECQEFFVIQRWRGGILTNAHKLLPVPRLPDLIIFLSVPYNMDAIRESAQANIPSIGIVDTDCNPNLITYPIAGNDDSLSSLELYCRLFSTAILNAKVQRQNDDNYTIDKSNDGETPRDNSRAEMAS</sequence>
<dbReference type="CTD" id="6750520"/>
<dbReference type="CDD" id="cd01425">
    <property type="entry name" value="RPS2"/>
    <property type="match status" value="1"/>
</dbReference>
<dbReference type="GO" id="GO:0006412">
    <property type="term" value="P:translation"/>
    <property type="evidence" value="ECO:0007669"/>
    <property type="project" value="InterPro"/>
</dbReference>
<dbReference type="PANTHER" id="PTHR12534:SF0">
    <property type="entry name" value="SMALL RIBOSOMAL SUBUNIT PROTEIN US2M"/>
    <property type="match status" value="1"/>
</dbReference>
<comment type="subcellular location">
    <subcellularLocation>
        <location evidence="1">Mitochondrion</location>
    </subcellularLocation>
</comment>
<dbReference type="GO" id="GO:0005743">
    <property type="term" value="C:mitochondrial inner membrane"/>
    <property type="evidence" value="ECO:0007669"/>
    <property type="project" value="UniProtKB-ARBA"/>
</dbReference>
<feature type="region of interest" description="Disordered" evidence="9">
    <location>
        <begin position="219"/>
        <end position="242"/>
    </location>
</feature>
<dbReference type="InterPro" id="IPR023591">
    <property type="entry name" value="Ribosomal_uS2_flav_dom_sf"/>
</dbReference>
<name>B3RNK5_TRIAD</name>
<dbReference type="PhylomeDB" id="B3RNK5"/>
<accession>B3RNK5</accession>
<dbReference type="EMBL" id="DS985242">
    <property type="protein sequence ID" value="EDV28036.1"/>
    <property type="molecule type" value="Genomic_DNA"/>
</dbReference>
<evidence type="ECO:0000313" key="12">
    <source>
        <dbReference type="Proteomes" id="UP000009022"/>
    </source>
</evidence>
<evidence type="ECO:0000256" key="3">
    <source>
        <dbReference type="ARBA" id="ARBA00022980"/>
    </source>
</evidence>
<keyword evidence="3" id="KW-0689">Ribosomal protein</keyword>
<evidence type="ECO:0000256" key="7">
    <source>
        <dbReference type="ARBA" id="ARBA00071390"/>
    </source>
</evidence>
<dbReference type="OrthoDB" id="2320368at2759"/>
<evidence type="ECO:0000256" key="1">
    <source>
        <dbReference type="ARBA" id="ARBA00004173"/>
    </source>
</evidence>
<keyword evidence="5" id="KW-0687">Ribonucleoprotein</keyword>
<dbReference type="eggNOG" id="KOG0832">
    <property type="taxonomic scope" value="Eukaryota"/>
</dbReference>
<dbReference type="RefSeq" id="XP_002109870.1">
    <property type="nucleotide sequence ID" value="XM_002109834.1"/>
</dbReference>
<comment type="function">
    <text evidence="6">Required for mitoribosome formation and stability, and mitochondrial translation.</text>
</comment>
<dbReference type="InParanoid" id="B3RNK5"/>
<dbReference type="KEGG" id="tad:TRIADDRAFT_21033"/>
<feature type="transmembrane region" description="Helical" evidence="10">
    <location>
        <begin position="6"/>
        <end position="24"/>
    </location>
</feature>
<dbReference type="GO" id="GO:0005763">
    <property type="term" value="C:mitochondrial small ribosomal subunit"/>
    <property type="evidence" value="ECO:0000318"/>
    <property type="project" value="GO_Central"/>
</dbReference>
<evidence type="ECO:0000256" key="9">
    <source>
        <dbReference type="SAM" id="MobiDB-lite"/>
    </source>
</evidence>
<evidence type="ECO:0000313" key="11">
    <source>
        <dbReference type="EMBL" id="EDV28036.1"/>
    </source>
</evidence>
<dbReference type="PROSITE" id="PS00962">
    <property type="entry name" value="RIBOSOMAL_S2_1"/>
    <property type="match status" value="1"/>
</dbReference>
<dbReference type="NCBIfam" id="TIGR01011">
    <property type="entry name" value="rpsB_bact"/>
    <property type="match status" value="1"/>
</dbReference>
<keyword evidence="10" id="KW-0812">Transmembrane</keyword>
<keyword evidence="12" id="KW-1185">Reference proteome</keyword>
<evidence type="ECO:0000256" key="6">
    <source>
        <dbReference type="ARBA" id="ARBA00059792"/>
    </source>
</evidence>
<keyword evidence="4" id="KW-0496">Mitochondrion</keyword>
<dbReference type="InterPro" id="IPR005706">
    <property type="entry name" value="Ribosomal_uS2_bac/mit/plastid"/>
</dbReference>